<reference evidence="3 4" key="1">
    <citation type="submission" date="2023-07" db="EMBL/GenBank/DDBJ databases">
        <authorList>
            <person name="Peeters C."/>
        </authorList>
    </citation>
    <scope>NUCLEOTIDE SEQUENCE [LARGE SCALE GENOMIC DNA]</scope>
    <source>
        <strain evidence="3 4">R-16034</strain>
    </source>
</reference>
<comment type="caution">
    <text evidence="3">The sequence shown here is derived from an EMBL/GenBank/DDBJ whole genome shotgun (WGS) entry which is preliminary data.</text>
</comment>
<dbReference type="Pfam" id="PF00589">
    <property type="entry name" value="Phage_integrase"/>
    <property type="match status" value="1"/>
</dbReference>
<dbReference type="Gene3D" id="1.10.443.10">
    <property type="entry name" value="Intergrase catalytic core"/>
    <property type="match status" value="1"/>
</dbReference>
<dbReference type="GO" id="GO:0006310">
    <property type="term" value="P:DNA recombination"/>
    <property type="evidence" value="ECO:0007669"/>
    <property type="project" value="UniProtKB-KW"/>
</dbReference>
<evidence type="ECO:0000256" key="1">
    <source>
        <dbReference type="ARBA" id="ARBA00023172"/>
    </source>
</evidence>
<evidence type="ECO:0000313" key="3">
    <source>
        <dbReference type="EMBL" id="CAJ0744643.1"/>
    </source>
</evidence>
<dbReference type="EMBL" id="CATWHI010000009">
    <property type="protein sequence ID" value="CAJ0744643.1"/>
    <property type="molecule type" value="Genomic_DNA"/>
</dbReference>
<dbReference type="AlphaFoldDB" id="A0AB72X6K9"/>
<dbReference type="Proteomes" id="UP001189225">
    <property type="component" value="Unassembled WGS sequence"/>
</dbReference>
<dbReference type="GO" id="GO:0003677">
    <property type="term" value="F:DNA binding"/>
    <property type="evidence" value="ECO:0007669"/>
    <property type="project" value="InterPro"/>
</dbReference>
<organism evidence="3 4">
    <name type="scientific">Ralstonia edaphi</name>
    <dbReference type="NCBI Taxonomy" id="3058599"/>
    <lineage>
        <taxon>Bacteria</taxon>
        <taxon>Pseudomonadati</taxon>
        <taxon>Pseudomonadota</taxon>
        <taxon>Betaproteobacteria</taxon>
        <taxon>Burkholderiales</taxon>
        <taxon>Burkholderiaceae</taxon>
        <taxon>Ralstonia</taxon>
    </lineage>
</organism>
<protein>
    <recommendedName>
        <fullName evidence="2">Tyr recombinase domain-containing protein</fullName>
    </recommendedName>
</protein>
<keyword evidence="4" id="KW-1185">Reference proteome</keyword>
<proteinExistence type="predicted"/>
<dbReference type="GO" id="GO:0015074">
    <property type="term" value="P:DNA integration"/>
    <property type="evidence" value="ECO:0007669"/>
    <property type="project" value="InterPro"/>
</dbReference>
<dbReference type="PROSITE" id="PS51898">
    <property type="entry name" value="TYR_RECOMBINASE"/>
    <property type="match status" value="1"/>
</dbReference>
<dbReference type="InterPro" id="IPR013762">
    <property type="entry name" value="Integrase-like_cat_sf"/>
</dbReference>
<evidence type="ECO:0000313" key="4">
    <source>
        <dbReference type="Proteomes" id="UP001189225"/>
    </source>
</evidence>
<accession>A0AB72X6K9</accession>
<name>A0AB72X6K9_9RALS</name>
<dbReference type="SUPFAM" id="SSF56349">
    <property type="entry name" value="DNA breaking-rejoining enzymes"/>
    <property type="match status" value="1"/>
</dbReference>
<dbReference type="InterPro" id="IPR011010">
    <property type="entry name" value="DNA_brk_join_enz"/>
</dbReference>
<dbReference type="InterPro" id="IPR002104">
    <property type="entry name" value="Integrase_catalytic"/>
</dbReference>
<sequence>MVERIRARKKGYKVVSTALVVNESGQRLGRDALRSRFDKAREAAGIDKDAFQFRDLRAKAGTDKTDMSGDIRQAQMQLGHSSLAMTEHYVRQRRGDKVKPTR</sequence>
<evidence type="ECO:0000259" key="2">
    <source>
        <dbReference type="PROSITE" id="PS51898"/>
    </source>
</evidence>
<keyword evidence="1" id="KW-0233">DNA recombination</keyword>
<gene>
    <name evidence="3" type="ORF">R16034_04669</name>
</gene>
<feature type="domain" description="Tyr recombinase" evidence="2">
    <location>
        <begin position="1"/>
        <end position="102"/>
    </location>
</feature>